<dbReference type="Gene3D" id="1.10.10.10">
    <property type="entry name" value="Winged helix-like DNA-binding domain superfamily/Winged helix DNA-binding domain"/>
    <property type="match status" value="1"/>
</dbReference>
<reference evidence="5" key="1">
    <citation type="submission" date="2024-06" db="EMBL/GenBank/DDBJ databases">
        <authorList>
            <person name="Liu X."/>
            <person name="Lenzi L."/>
            <person name="Haldenby T S."/>
            <person name="Uol C."/>
        </authorList>
    </citation>
    <scope>NUCLEOTIDE SEQUENCE</scope>
</reference>
<name>A0AAV2TIL4_CALDB</name>
<dbReference type="GO" id="GO:0009653">
    <property type="term" value="P:anatomical structure morphogenesis"/>
    <property type="evidence" value="ECO:0007669"/>
    <property type="project" value="TreeGrafter"/>
</dbReference>
<dbReference type="InterPro" id="IPR036390">
    <property type="entry name" value="WH_DNA-bd_sf"/>
</dbReference>
<protein>
    <recommendedName>
        <fullName evidence="4">Fork-head domain-containing protein</fullName>
    </recommendedName>
</protein>
<comment type="subcellular location">
    <subcellularLocation>
        <location evidence="2">Nucleus</location>
    </subcellularLocation>
</comment>
<evidence type="ECO:0000256" key="1">
    <source>
        <dbReference type="ARBA" id="ARBA00023125"/>
    </source>
</evidence>
<feature type="compositionally biased region" description="Polar residues" evidence="3">
    <location>
        <begin position="432"/>
        <end position="444"/>
    </location>
</feature>
<gene>
    <name evidence="5" type="ORF">CDAUBV1_LOCUS10277</name>
</gene>
<dbReference type="GO" id="GO:0005634">
    <property type="term" value="C:nucleus"/>
    <property type="evidence" value="ECO:0007669"/>
    <property type="project" value="UniProtKB-SubCell"/>
</dbReference>
<feature type="region of interest" description="Disordered" evidence="3">
    <location>
        <begin position="412"/>
        <end position="452"/>
    </location>
</feature>
<dbReference type="PROSITE" id="PS50039">
    <property type="entry name" value="FORK_HEAD_3"/>
    <property type="match status" value="1"/>
</dbReference>
<dbReference type="SUPFAM" id="SSF46785">
    <property type="entry name" value="Winged helix' DNA-binding domain"/>
    <property type="match status" value="1"/>
</dbReference>
<dbReference type="PROSITE" id="PS00657">
    <property type="entry name" value="FORK_HEAD_1"/>
    <property type="match status" value="1"/>
</dbReference>
<sequence length="882" mass="97112">MMPLHYHRDDRCAIPSHTPWSLRDTQFSGCNFLSMTAAKGSASFSECDYFTKAHFRPMMSNDSPDSHVNEMVPDPLQHTLHETFYGSPAEYDGKSCTDNRACSPVNTICKFETSCVHDQSNASIKHTANMTNSDGSGDWMSQQFEGPVNLVNPRSVQLSEKKDSFMSQFALTVPRPDDGSTFQAHAALSSPAQLFSNQLIPPPYSPFLNLNREQSFFTSECNSLLRFDRSMQSLVGSSVPLGLNDPTPNLMAAYSASFSMLPRSGADIFSPWSSNFNPNAASAQDSGSAGNEEGLVKPPYSYIALITMAITSQPDKKATLNGIYRFIMEKITVSVGAQLGDLQVVLIEITGTQSLNDCFVKVARDDKKPGKGSFWTLHPEAHNMFDNGSFLRRKRRFKSEANGNARFCVPKKRNFREPKTVQNRGSSKETVSKAQRTSVKQSESGLEIDDTPLGEEGRVEFKLPHPGFDYGAAYNSATRDICTASPECEGNSDRLKQNEYFPPDKFQDYCPVLPPAVHQHGGHYVNSPILPSNNQEGIVPPGKIVSHKFSYSLPYPFTSRQSENDCSPYNLPGKPNSEFYLPYPSNLSELSDIQQIEKFAGTSNQSSKKTSEKGCVDLTQSNRSSESESKNLYDNYDDFKQMDAQQDDSARQDGLVYTIPKVEEELDRRVPGAVSAQTDQKSFTKCSDSSTSSRNSLAVADTLWKPPIKEDGTDIEKLSCLTYTNGSPVDIQNIPRYPQAPCCTALDVPESHLAAPIHSMRMAAIAWQASLVKCQELSAGQTRLGECMSADHPIESAGEPSWMPGDLTYSAPSWWTHSRSVPYLLGESASQSSTDDSSAGLNEVDTGFPAASASPNPISHEFNFPSCKNKCDPSISYIRSQS</sequence>
<dbReference type="PANTHER" id="PTHR11829">
    <property type="entry name" value="FORKHEAD BOX PROTEIN"/>
    <property type="match status" value="1"/>
</dbReference>
<dbReference type="EMBL" id="CAXLJL010000290">
    <property type="protein sequence ID" value="CAL5136201.1"/>
    <property type="molecule type" value="Genomic_DNA"/>
</dbReference>
<accession>A0AAV2TIL4</accession>
<dbReference type="PANTHER" id="PTHR11829:SF388">
    <property type="entry name" value="FORK HEAD DOMAIN-CONTAINING PROTEIN L1-RELATED"/>
    <property type="match status" value="1"/>
</dbReference>
<keyword evidence="1 2" id="KW-0238">DNA-binding</keyword>
<organism evidence="5 6">
    <name type="scientific">Calicophoron daubneyi</name>
    <name type="common">Rumen fluke</name>
    <name type="synonym">Paramphistomum daubneyi</name>
    <dbReference type="NCBI Taxonomy" id="300641"/>
    <lineage>
        <taxon>Eukaryota</taxon>
        <taxon>Metazoa</taxon>
        <taxon>Spiralia</taxon>
        <taxon>Lophotrochozoa</taxon>
        <taxon>Platyhelminthes</taxon>
        <taxon>Trematoda</taxon>
        <taxon>Digenea</taxon>
        <taxon>Plagiorchiida</taxon>
        <taxon>Pronocephalata</taxon>
        <taxon>Paramphistomoidea</taxon>
        <taxon>Paramphistomidae</taxon>
        <taxon>Calicophoron</taxon>
    </lineage>
</organism>
<proteinExistence type="predicted"/>
<feature type="region of interest" description="Disordered" evidence="3">
    <location>
        <begin position="828"/>
        <end position="863"/>
    </location>
</feature>
<dbReference type="Pfam" id="PF00250">
    <property type="entry name" value="Forkhead"/>
    <property type="match status" value="1"/>
</dbReference>
<comment type="caution">
    <text evidence="5">The sequence shown here is derived from an EMBL/GenBank/DDBJ whole genome shotgun (WGS) entry which is preliminary data.</text>
</comment>
<dbReference type="InterPro" id="IPR001766">
    <property type="entry name" value="Fork_head_dom"/>
</dbReference>
<dbReference type="InterPro" id="IPR036388">
    <property type="entry name" value="WH-like_DNA-bd_sf"/>
</dbReference>
<evidence type="ECO:0000256" key="2">
    <source>
        <dbReference type="PROSITE-ProRule" id="PRU00089"/>
    </source>
</evidence>
<evidence type="ECO:0000313" key="6">
    <source>
        <dbReference type="Proteomes" id="UP001497525"/>
    </source>
</evidence>
<dbReference type="GO" id="GO:0030154">
    <property type="term" value="P:cell differentiation"/>
    <property type="evidence" value="ECO:0007669"/>
    <property type="project" value="TreeGrafter"/>
</dbReference>
<dbReference type="GO" id="GO:0000981">
    <property type="term" value="F:DNA-binding transcription factor activity, RNA polymerase II-specific"/>
    <property type="evidence" value="ECO:0007669"/>
    <property type="project" value="TreeGrafter"/>
</dbReference>
<feature type="region of interest" description="Disordered" evidence="3">
    <location>
        <begin position="601"/>
        <end position="631"/>
    </location>
</feature>
<evidence type="ECO:0000256" key="3">
    <source>
        <dbReference type="SAM" id="MobiDB-lite"/>
    </source>
</evidence>
<feature type="DNA-binding region" description="Fork-head" evidence="2">
    <location>
        <begin position="297"/>
        <end position="395"/>
    </location>
</feature>
<keyword evidence="2" id="KW-0539">Nucleus</keyword>
<dbReference type="Proteomes" id="UP001497525">
    <property type="component" value="Unassembled WGS sequence"/>
</dbReference>
<dbReference type="InterPro" id="IPR050211">
    <property type="entry name" value="FOX_domain-containing"/>
</dbReference>
<dbReference type="SMART" id="SM00339">
    <property type="entry name" value="FH"/>
    <property type="match status" value="1"/>
</dbReference>
<feature type="domain" description="Fork-head" evidence="4">
    <location>
        <begin position="297"/>
        <end position="395"/>
    </location>
</feature>
<dbReference type="PRINTS" id="PR00053">
    <property type="entry name" value="FORKHEAD"/>
</dbReference>
<evidence type="ECO:0000313" key="5">
    <source>
        <dbReference type="EMBL" id="CAL5136201.1"/>
    </source>
</evidence>
<dbReference type="InterPro" id="IPR018122">
    <property type="entry name" value="TF_fork_head_CS_1"/>
</dbReference>
<dbReference type="AlphaFoldDB" id="A0AAV2TIL4"/>
<dbReference type="GO" id="GO:0000978">
    <property type="term" value="F:RNA polymerase II cis-regulatory region sequence-specific DNA binding"/>
    <property type="evidence" value="ECO:0007669"/>
    <property type="project" value="TreeGrafter"/>
</dbReference>
<feature type="compositionally biased region" description="Low complexity" evidence="3">
    <location>
        <begin position="828"/>
        <end position="839"/>
    </location>
</feature>
<evidence type="ECO:0000259" key="4">
    <source>
        <dbReference type="PROSITE" id="PS50039"/>
    </source>
</evidence>